<sequence length="78" mass="8898">LVELLESRIISWDCWIFLTTPLDPIFSWSSSHPSHPSVSLMRLWHGLIPAVNVGLKDDKGGQNEQRVNGRRFLKVQST</sequence>
<accession>A0A0N4WWI4</accession>
<protein>
    <submittedName>
        <fullName evidence="1">Ovule protein</fullName>
    </submittedName>
</protein>
<name>A0A0N4WWI4_HAEPC</name>
<dbReference type="WBParaSite" id="HPLM_0001611701-mRNA-1">
    <property type="protein sequence ID" value="HPLM_0001611701-mRNA-1"/>
    <property type="gene ID" value="HPLM_0001611701"/>
</dbReference>
<proteinExistence type="predicted"/>
<dbReference type="AlphaFoldDB" id="A0A0N4WWI4"/>
<organism evidence="1">
    <name type="scientific">Haemonchus placei</name>
    <name type="common">Barber's pole worm</name>
    <dbReference type="NCBI Taxonomy" id="6290"/>
    <lineage>
        <taxon>Eukaryota</taxon>
        <taxon>Metazoa</taxon>
        <taxon>Ecdysozoa</taxon>
        <taxon>Nematoda</taxon>
        <taxon>Chromadorea</taxon>
        <taxon>Rhabditida</taxon>
        <taxon>Rhabditina</taxon>
        <taxon>Rhabditomorpha</taxon>
        <taxon>Strongyloidea</taxon>
        <taxon>Trichostrongylidae</taxon>
        <taxon>Haemonchus</taxon>
    </lineage>
</organism>
<evidence type="ECO:0000313" key="1">
    <source>
        <dbReference type="WBParaSite" id="HPLM_0001611701-mRNA-1"/>
    </source>
</evidence>
<reference evidence="1" key="1">
    <citation type="submission" date="2017-02" db="UniProtKB">
        <authorList>
            <consortium name="WormBaseParasite"/>
        </authorList>
    </citation>
    <scope>IDENTIFICATION</scope>
</reference>